<name>A0A6J5NLR0_9CAUD</name>
<gene>
    <name evidence="1" type="ORF">UFOVP698_24</name>
</gene>
<organism evidence="1">
    <name type="scientific">uncultured Caudovirales phage</name>
    <dbReference type="NCBI Taxonomy" id="2100421"/>
    <lineage>
        <taxon>Viruses</taxon>
        <taxon>Duplodnaviria</taxon>
        <taxon>Heunggongvirae</taxon>
        <taxon>Uroviricota</taxon>
        <taxon>Caudoviricetes</taxon>
        <taxon>Peduoviridae</taxon>
        <taxon>Maltschvirus</taxon>
        <taxon>Maltschvirus maltsch</taxon>
    </lineage>
</organism>
<dbReference type="InterPro" id="IPR036369">
    <property type="entry name" value="HIPIP_sf"/>
</dbReference>
<evidence type="ECO:0000313" key="1">
    <source>
        <dbReference type="EMBL" id="CAB4158656.1"/>
    </source>
</evidence>
<sequence length="267" mass="29442">MSIKASRRHSESDMEALRMAAHHNKQTMKALRMVGYDGMKPTAIKAIDESVSLTERQIAMYDTYEALVEEYGVFNQGIGANGAHYGPGDANPFKGEGIMCGACVFFMAGKCEIVEGDIEEEGICKLWIIPESALTVTAPEEEAMAESEDTPMTEEEPAIAAIEDRNTTPAQREEMPAEDFVIPETRNFPIVTPGDIDAAVSSWGRYQGDVTFETFKERLIALATSKGEEFVARLPQAWKDEMAALDNTATMNTEAVKRFARRLLGVK</sequence>
<protein>
    <submittedName>
        <fullName evidence="1">Uncharacterized protein</fullName>
    </submittedName>
</protein>
<dbReference type="GO" id="GO:0009055">
    <property type="term" value="F:electron transfer activity"/>
    <property type="evidence" value="ECO:0007669"/>
    <property type="project" value="InterPro"/>
</dbReference>
<proteinExistence type="predicted"/>
<accession>A0A6J5NLR0</accession>
<dbReference type="EMBL" id="LR796678">
    <property type="protein sequence ID" value="CAB4158656.1"/>
    <property type="molecule type" value="Genomic_DNA"/>
</dbReference>
<reference evidence="1" key="1">
    <citation type="submission" date="2020-04" db="EMBL/GenBank/DDBJ databases">
        <authorList>
            <person name="Chiriac C."/>
            <person name="Salcher M."/>
            <person name="Ghai R."/>
            <person name="Kavagutti S V."/>
        </authorList>
    </citation>
    <scope>NUCLEOTIDE SEQUENCE</scope>
</reference>
<dbReference type="Gene3D" id="4.10.490.10">
    <property type="entry name" value="High potential iron-sulphur protein"/>
    <property type="match status" value="1"/>
</dbReference>
<dbReference type="GO" id="GO:0019646">
    <property type="term" value="P:aerobic electron transport chain"/>
    <property type="evidence" value="ECO:0007669"/>
    <property type="project" value="InterPro"/>
</dbReference>